<protein>
    <submittedName>
        <fullName evidence="7">Major royal jelly protein 2-like</fullName>
    </submittedName>
</protein>
<dbReference type="GeneID" id="102654393"/>
<dbReference type="InterPro" id="IPR017996">
    <property type="entry name" value="MRJP/yellow-related"/>
</dbReference>
<dbReference type="EnsemblMetazoa" id="XM_006558946">
    <property type="protein sequence ID" value="XP_006559009"/>
    <property type="gene ID" value="LOC102654393"/>
</dbReference>
<evidence type="ECO:0000256" key="1">
    <source>
        <dbReference type="ARBA" id="ARBA00004613"/>
    </source>
</evidence>
<dbReference type="RefSeq" id="XP_006559009.2">
    <property type="nucleotide sequence ID" value="XM_006558946.3"/>
</dbReference>
<evidence type="ECO:0000256" key="4">
    <source>
        <dbReference type="ARBA" id="ARBA00022729"/>
    </source>
</evidence>
<accession>A0A7M7LM42</accession>
<accession>A0A8B6YSH8</accession>
<keyword evidence="6" id="KW-1185">Reference proteome</keyword>
<evidence type="ECO:0000313" key="7">
    <source>
        <dbReference type="RefSeq" id="XP_006559009.2"/>
    </source>
</evidence>
<dbReference type="KEGG" id="ame:102654393"/>
<evidence type="ECO:0000256" key="2">
    <source>
        <dbReference type="ARBA" id="ARBA00009127"/>
    </source>
</evidence>
<evidence type="ECO:0000256" key="3">
    <source>
        <dbReference type="ARBA" id="ARBA00022525"/>
    </source>
</evidence>
<gene>
    <name evidence="7" type="primary">LOC102654393</name>
</gene>
<keyword evidence="3" id="KW-0964">Secreted</keyword>
<dbReference type="GO" id="GO:0005576">
    <property type="term" value="C:extracellular region"/>
    <property type="evidence" value="ECO:0007669"/>
    <property type="project" value="UniProtKB-SubCell"/>
</dbReference>
<keyword evidence="4" id="KW-0732">Signal</keyword>
<comment type="subcellular location">
    <subcellularLocation>
        <location evidence="1">Secreted</location>
    </subcellularLocation>
</comment>
<evidence type="ECO:0000313" key="6">
    <source>
        <dbReference type="Proteomes" id="UP000005203"/>
    </source>
</evidence>
<dbReference type="Proteomes" id="UP000005203">
    <property type="component" value="Linkage group LG11"/>
</dbReference>
<dbReference type="Pfam" id="PF03022">
    <property type="entry name" value="MRJP"/>
    <property type="match status" value="1"/>
</dbReference>
<comment type="similarity">
    <text evidence="2">Belongs to the major royal jelly protein family.</text>
</comment>
<name>A0A7M7LM42_APIME</name>
<proteinExistence type="inferred from homology"/>
<dbReference type="Gene3D" id="2.120.10.30">
    <property type="entry name" value="TolB, C-terminal domain"/>
    <property type="match status" value="1"/>
</dbReference>
<evidence type="ECO:0000313" key="5">
    <source>
        <dbReference type="EnsemblMetazoa" id="XP_006559009"/>
    </source>
</evidence>
<reference evidence="5" key="1">
    <citation type="submission" date="2021-01" db="UniProtKB">
        <authorList>
            <consortium name="EnsemblMetazoa"/>
        </authorList>
    </citation>
    <scope>IDENTIFICATION</scope>
    <source>
        <strain evidence="5">DH4</strain>
    </source>
</reference>
<sequence length="67" mass="7547">MTIEGKSLTLEDGVFGMALSPVTNNLYYSPLSSHGLYYINTESFMKSQYGKNNVQYSGVEDIYPIIR</sequence>
<dbReference type="InterPro" id="IPR011042">
    <property type="entry name" value="6-blade_b-propeller_TolB-like"/>
</dbReference>
<dbReference type="AlphaFoldDB" id="A0A7M7LM42"/>
<reference evidence="7" key="2">
    <citation type="submission" date="2025-04" db="UniProtKB">
        <authorList>
            <consortium name="RefSeq"/>
        </authorList>
    </citation>
    <scope>IDENTIFICATION</scope>
    <source>
        <strain evidence="7">DH4</strain>
        <tissue evidence="7">Whole body</tissue>
    </source>
</reference>
<organism evidence="5">
    <name type="scientific">Apis mellifera</name>
    <name type="common">Honeybee</name>
    <dbReference type="NCBI Taxonomy" id="7460"/>
    <lineage>
        <taxon>Eukaryota</taxon>
        <taxon>Metazoa</taxon>
        <taxon>Ecdysozoa</taxon>
        <taxon>Arthropoda</taxon>
        <taxon>Hexapoda</taxon>
        <taxon>Insecta</taxon>
        <taxon>Pterygota</taxon>
        <taxon>Neoptera</taxon>
        <taxon>Endopterygota</taxon>
        <taxon>Hymenoptera</taxon>
        <taxon>Apocrita</taxon>
        <taxon>Aculeata</taxon>
        <taxon>Apoidea</taxon>
        <taxon>Anthophila</taxon>
        <taxon>Apidae</taxon>
        <taxon>Apis</taxon>
    </lineage>
</organism>